<dbReference type="Pfam" id="PF21694">
    <property type="entry name" value="DNA_pol3_delta_C"/>
    <property type="match status" value="1"/>
</dbReference>
<dbReference type="InterPro" id="IPR010372">
    <property type="entry name" value="DNA_pol3_delta_N"/>
</dbReference>
<feature type="domain" description="DNA polymerase III delta N-terminal" evidence="9">
    <location>
        <begin position="29"/>
        <end position="140"/>
    </location>
</feature>
<evidence type="ECO:0000256" key="1">
    <source>
        <dbReference type="ARBA" id="ARBA00012417"/>
    </source>
</evidence>
<dbReference type="GO" id="GO:0009360">
    <property type="term" value="C:DNA polymerase III complex"/>
    <property type="evidence" value="ECO:0007669"/>
    <property type="project" value="InterPro"/>
</dbReference>
<comment type="similarity">
    <text evidence="7">Belongs to the DNA polymerase HolA subunit family.</text>
</comment>
<reference evidence="12" key="1">
    <citation type="submission" date="2019-10" db="EMBL/GenBank/DDBJ databases">
        <title>Lacipirellula parvula gen. nov., sp. nov., representing a lineage of planctomycetes widespread in freshwater anoxic habitats, and description of the family Lacipirellulaceae.</title>
        <authorList>
            <person name="Dedysh S.N."/>
            <person name="Kulichevskaya I.S."/>
            <person name="Beletsky A.V."/>
            <person name="Rakitin A.L."/>
            <person name="Mardanov A.V."/>
            <person name="Ivanova A.A."/>
            <person name="Saltykova V.X."/>
            <person name="Rijpstra W.I.C."/>
            <person name="Sinninghe Damste J.S."/>
            <person name="Ravin N.V."/>
        </authorList>
    </citation>
    <scope>NUCLEOTIDE SEQUENCE [LARGE SCALE GENOMIC DNA]</scope>
    <source>
        <strain evidence="12">PX69</strain>
    </source>
</reference>
<dbReference type="InterPro" id="IPR005790">
    <property type="entry name" value="DNA_polIII_delta"/>
</dbReference>
<evidence type="ECO:0000256" key="7">
    <source>
        <dbReference type="ARBA" id="ARBA00034754"/>
    </source>
</evidence>
<dbReference type="Pfam" id="PF06144">
    <property type="entry name" value="DNA_pol3_delta"/>
    <property type="match status" value="1"/>
</dbReference>
<evidence type="ECO:0000256" key="4">
    <source>
        <dbReference type="ARBA" id="ARBA00022695"/>
    </source>
</evidence>
<dbReference type="GO" id="GO:0003887">
    <property type="term" value="F:DNA-directed DNA polymerase activity"/>
    <property type="evidence" value="ECO:0007669"/>
    <property type="project" value="UniProtKB-KW"/>
</dbReference>
<protein>
    <recommendedName>
        <fullName evidence="2">DNA polymerase III subunit delta</fullName>
        <ecNumber evidence="1">2.7.7.7</ecNumber>
    </recommendedName>
</protein>
<dbReference type="Gene3D" id="1.20.272.10">
    <property type="match status" value="1"/>
</dbReference>
<evidence type="ECO:0000313" key="11">
    <source>
        <dbReference type="EMBL" id="BBO34932.1"/>
    </source>
</evidence>
<keyword evidence="12" id="KW-1185">Reference proteome</keyword>
<dbReference type="KEGG" id="lpav:PLANPX_4544"/>
<dbReference type="Proteomes" id="UP000326837">
    <property type="component" value="Chromosome"/>
</dbReference>
<evidence type="ECO:0000256" key="3">
    <source>
        <dbReference type="ARBA" id="ARBA00022679"/>
    </source>
</evidence>
<evidence type="ECO:0000259" key="9">
    <source>
        <dbReference type="Pfam" id="PF06144"/>
    </source>
</evidence>
<proteinExistence type="inferred from homology"/>
<dbReference type="EC" id="2.7.7.7" evidence="1"/>
<keyword evidence="3" id="KW-0808">Transferase</keyword>
<dbReference type="Gene3D" id="3.40.50.300">
    <property type="entry name" value="P-loop containing nucleotide triphosphate hydrolases"/>
    <property type="match status" value="1"/>
</dbReference>
<evidence type="ECO:0000256" key="5">
    <source>
        <dbReference type="ARBA" id="ARBA00022705"/>
    </source>
</evidence>
<evidence type="ECO:0000256" key="8">
    <source>
        <dbReference type="ARBA" id="ARBA00049244"/>
    </source>
</evidence>
<dbReference type="GO" id="GO:0006261">
    <property type="term" value="P:DNA-templated DNA replication"/>
    <property type="evidence" value="ECO:0007669"/>
    <property type="project" value="TreeGrafter"/>
</dbReference>
<dbReference type="InterPro" id="IPR027417">
    <property type="entry name" value="P-loop_NTPase"/>
</dbReference>
<dbReference type="PANTHER" id="PTHR34388:SF1">
    <property type="entry name" value="DNA POLYMERASE III SUBUNIT DELTA"/>
    <property type="match status" value="1"/>
</dbReference>
<keyword evidence="4" id="KW-0548">Nucleotidyltransferase</keyword>
<dbReference type="PANTHER" id="PTHR34388">
    <property type="entry name" value="DNA POLYMERASE III SUBUNIT DELTA"/>
    <property type="match status" value="1"/>
</dbReference>
<evidence type="ECO:0000313" key="12">
    <source>
        <dbReference type="Proteomes" id="UP000326837"/>
    </source>
</evidence>
<dbReference type="SUPFAM" id="SSF52540">
    <property type="entry name" value="P-loop containing nucleoside triphosphate hydrolases"/>
    <property type="match status" value="1"/>
</dbReference>
<organism evidence="11 12">
    <name type="scientific">Lacipirellula parvula</name>
    <dbReference type="NCBI Taxonomy" id="2650471"/>
    <lineage>
        <taxon>Bacteria</taxon>
        <taxon>Pseudomonadati</taxon>
        <taxon>Planctomycetota</taxon>
        <taxon>Planctomycetia</taxon>
        <taxon>Pirellulales</taxon>
        <taxon>Lacipirellulaceae</taxon>
        <taxon>Lacipirellula</taxon>
    </lineage>
</organism>
<dbReference type="EMBL" id="AP021861">
    <property type="protein sequence ID" value="BBO34932.1"/>
    <property type="molecule type" value="Genomic_DNA"/>
</dbReference>
<gene>
    <name evidence="11" type="ORF">PLANPX_4544</name>
</gene>
<keyword evidence="5" id="KW-0235">DNA replication</keyword>
<sequence length="363" mass="40507">MAKKSAATLSGFDVLTDPKSVTVPGVVAIVGDDGFLQHEVRRALVAQLCGDDPDAAAEHLDGSEIEYRDLHDALSELSLFGSGRRVIVVEEADDLVKHYRDRLEDYVAKPRSDAILILEVTTWPSNTRLAKAVAESGLTIRCATPAQGRELTEFTKQLKDWLVVVARREYKCELVRAAADQLLEQIPPEPGILYQEIARLSLLAEPSRKIDVKLVQENVGGWRARKTWDMIDAAAEGRAADALQQLDRLFAAGEEAHALLPQMASTLRKFALAVRLFDQAERRRQAISIRIALERAGMPPFKLNDAERQLKQIGRPRARQLYRWLLAADLELKGYNSTKDRARRVIETLIIRLSQHAAPVAGR</sequence>
<evidence type="ECO:0000256" key="6">
    <source>
        <dbReference type="ARBA" id="ARBA00022932"/>
    </source>
</evidence>
<accession>A0A5K7XFZ4</accession>
<evidence type="ECO:0000259" key="10">
    <source>
        <dbReference type="Pfam" id="PF21694"/>
    </source>
</evidence>
<evidence type="ECO:0000256" key="2">
    <source>
        <dbReference type="ARBA" id="ARBA00017703"/>
    </source>
</evidence>
<dbReference type="AlphaFoldDB" id="A0A5K7XFZ4"/>
<feature type="domain" description="DNA polymerase III delta subunit-like C-terminal" evidence="10">
    <location>
        <begin position="227"/>
        <end position="351"/>
    </location>
</feature>
<comment type="catalytic activity">
    <reaction evidence="8">
        <text>DNA(n) + a 2'-deoxyribonucleoside 5'-triphosphate = DNA(n+1) + diphosphate</text>
        <dbReference type="Rhea" id="RHEA:22508"/>
        <dbReference type="Rhea" id="RHEA-COMP:17339"/>
        <dbReference type="Rhea" id="RHEA-COMP:17340"/>
        <dbReference type="ChEBI" id="CHEBI:33019"/>
        <dbReference type="ChEBI" id="CHEBI:61560"/>
        <dbReference type="ChEBI" id="CHEBI:173112"/>
        <dbReference type="EC" id="2.7.7.7"/>
    </reaction>
</comment>
<name>A0A5K7XFZ4_9BACT</name>
<dbReference type="NCBIfam" id="TIGR01128">
    <property type="entry name" value="holA"/>
    <property type="match status" value="1"/>
</dbReference>
<dbReference type="InterPro" id="IPR008921">
    <property type="entry name" value="DNA_pol3_clamp-load_cplx_C"/>
</dbReference>
<dbReference type="RefSeq" id="WP_152100412.1">
    <property type="nucleotide sequence ID" value="NZ_AP021861.1"/>
</dbReference>
<dbReference type="InterPro" id="IPR048466">
    <property type="entry name" value="DNA_pol3_delta-like_C"/>
</dbReference>
<dbReference type="GO" id="GO:0003677">
    <property type="term" value="F:DNA binding"/>
    <property type="evidence" value="ECO:0007669"/>
    <property type="project" value="InterPro"/>
</dbReference>
<dbReference type="SUPFAM" id="SSF48019">
    <property type="entry name" value="post-AAA+ oligomerization domain-like"/>
    <property type="match status" value="1"/>
</dbReference>
<keyword evidence="6" id="KW-0239">DNA-directed DNA polymerase</keyword>